<dbReference type="Gene3D" id="1.10.287.130">
    <property type="match status" value="1"/>
</dbReference>
<dbReference type="PANTHER" id="PTHR43711">
    <property type="entry name" value="TWO-COMPONENT HISTIDINE KINASE"/>
    <property type="match status" value="1"/>
</dbReference>
<proteinExistence type="predicted"/>
<protein>
    <recommendedName>
        <fullName evidence="2">histidine kinase</fullName>
        <ecNumber evidence="2">2.7.13.3</ecNumber>
    </recommendedName>
</protein>
<keyword evidence="7" id="KW-0472">Membrane</keyword>
<feature type="transmembrane region" description="Helical" evidence="7">
    <location>
        <begin position="64"/>
        <end position="81"/>
    </location>
</feature>
<feature type="transmembrane region" description="Helical" evidence="7">
    <location>
        <begin position="35"/>
        <end position="52"/>
    </location>
</feature>
<dbReference type="SUPFAM" id="SSF55874">
    <property type="entry name" value="ATPase domain of HSP90 chaperone/DNA topoisomerase II/histidine kinase"/>
    <property type="match status" value="1"/>
</dbReference>
<dbReference type="Pfam" id="PF02518">
    <property type="entry name" value="HATPase_c"/>
    <property type="match status" value="1"/>
</dbReference>
<keyword evidence="7" id="KW-0812">Transmembrane</keyword>
<evidence type="ECO:0000256" key="1">
    <source>
        <dbReference type="ARBA" id="ARBA00000085"/>
    </source>
</evidence>
<keyword evidence="10" id="KW-1185">Reference proteome</keyword>
<dbReference type="Gene3D" id="3.30.565.10">
    <property type="entry name" value="Histidine kinase-like ATPase, C-terminal domain"/>
    <property type="match status" value="1"/>
</dbReference>
<dbReference type="InterPro" id="IPR005467">
    <property type="entry name" value="His_kinase_dom"/>
</dbReference>
<keyword evidence="7" id="KW-1133">Transmembrane helix</keyword>
<dbReference type="InterPro" id="IPR036890">
    <property type="entry name" value="HATPase_C_sf"/>
</dbReference>
<dbReference type="SMART" id="SM00387">
    <property type="entry name" value="HATPase_c"/>
    <property type="match status" value="1"/>
</dbReference>
<evidence type="ECO:0000256" key="3">
    <source>
        <dbReference type="ARBA" id="ARBA00022553"/>
    </source>
</evidence>
<dbReference type="InterPro" id="IPR036097">
    <property type="entry name" value="HisK_dim/P_sf"/>
</dbReference>
<organism evidence="9 10">
    <name type="scientific">Postechiella marina</name>
    <dbReference type="NCBI Taxonomy" id="943941"/>
    <lineage>
        <taxon>Bacteria</taxon>
        <taxon>Pseudomonadati</taxon>
        <taxon>Bacteroidota</taxon>
        <taxon>Flavobacteriia</taxon>
        <taxon>Flavobacteriales</taxon>
        <taxon>Flavobacteriaceae</taxon>
        <taxon>Postechiella</taxon>
    </lineage>
</organism>
<dbReference type="SUPFAM" id="SSF47384">
    <property type="entry name" value="Homodimeric domain of signal transducing histidine kinase"/>
    <property type="match status" value="1"/>
</dbReference>
<dbReference type="PANTHER" id="PTHR43711:SF31">
    <property type="entry name" value="HISTIDINE KINASE"/>
    <property type="match status" value="1"/>
</dbReference>
<evidence type="ECO:0000313" key="9">
    <source>
        <dbReference type="EMBL" id="GAA4236646.1"/>
    </source>
</evidence>
<keyword evidence="6" id="KW-0902">Two-component regulatory system</keyword>
<dbReference type="InterPro" id="IPR003661">
    <property type="entry name" value="HisK_dim/P_dom"/>
</dbReference>
<evidence type="ECO:0000256" key="4">
    <source>
        <dbReference type="ARBA" id="ARBA00022679"/>
    </source>
</evidence>
<dbReference type="Pfam" id="PF00512">
    <property type="entry name" value="HisKA"/>
    <property type="match status" value="1"/>
</dbReference>
<dbReference type="Proteomes" id="UP001501496">
    <property type="component" value="Unassembled WGS sequence"/>
</dbReference>
<dbReference type="RefSeq" id="WP_344788230.1">
    <property type="nucleotide sequence ID" value="NZ_BAABCA010000004.1"/>
</dbReference>
<feature type="transmembrane region" description="Helical" evidence="7">
    <location>
        <begin position="116"/>
        <end position="132"/>
    </location>
</feature>
<dbReference type="InterPro" id="IPR048437">
    <property type="entry name" value="MASE11"/>
</dbReference>
<accession>A0ABP8CB37</accession>
<evidence type="ECO:0000256" key="2">
    <source>
        <dbReference type="ARBA" id="ARBA00012438"/>
    </source>
</evidence>
<dbReference type="SMART" id="SM00388">
    <property type="entry name" value="HisKA"/>
    <property type="match status" value="1"/>
</dbReference>
<name>A0ABP8CB37_9FLAO</name>
<dbReference type="Pfam" id="PF20969">
    <property type="entry name" value="MASE11"/>
    <property type="match status" value="1"/>
</dbReference>
<evidence type="ECO:0000256" key="7">
    <source>
        <dbReference type="SAM" id="Phobius"/>
    </source>
</evidence>
<keyword evidence="5" id="KW-0418">Kinase</keyword>
<evidence type="ECO:0000256" key="6">
    <source>
        <dbReference type="ARBA" id="ARBA00023012"/>
    </source>
</evidence>
<dbReference type="EC" id="2.7.13.3" evidence="2"/>
<comment type="caution">
    <text evidence="9">The sequence shown here is derived from an EMBL/GenBank/DDBJ whole genome shotgun (WGS) entry which is preliminary data.</text>
</comment>
<reference evidence="10" key="1">
    <citation type="journal article" date="2019" name="Int. J. Syst. Evol. Microbiol.">
        <title>The Global Catalogue of Microorganisms (GCM) 10K type strain sequencing project: providing services to taxonomists for standard genome sequencing and annotation.</title>
        <authorList>
            <consortium name="The Broad Institute Genomics Platform"/>
            <consortium name="The Broad Institute Genome Sequencing Center for Infectious Disease"/>
            <person name="Wu L."/>
            <person name="Ma J."/>
        </authorList>
    </citation>
    <scope>NUCLEOTIDE SEQUENCE [LARGE SCALE GENOMIC DNA]</scope>
    <source>
        <strain evidence="10">JCM 17630</strain>
    </source>
</reference>
<dbReference type="CDD" id="cd00082">
    <property type="entry name" value="HisKA"/>
    <property type="match status" value="1"/>
</dbReference>
<gene>
    <name evidence="9" type="ORF">GCM10022291_21470</name>
</gene>
<comment type="catalytic activity">
    <reaction evidence="1">
        <text>ATP + protein L-histidine = ADP + protein N-phospho-L-histidine.</text>
        <dbReference type="EC" id="2.7.13.3"/>
    </reaction>
</comment>
<feature type="transmembrane region" description="Helical" evidence="7">
    <location>
        <begin position="139"/>
        <end position="159"/>
    </location>
</feature>
<keyword evidence="4" id="KW-0808">Transferase</keyword>
<keyword evidence="3" id="KW-0597">Phosphoprotein</keyword>
<evidence type="ECO:0000313" key="10">
    <source>
        <dbReference type="Proteomes" id="UP001501496"/>
    </source>
</evidence>
<dbReference type="PRINTS" id="PR00344">
    <property type="entry name" value="BCTRLSENSOR"/>
</dbReference>
<feature type="transmembrane region" description="Helical" evidence="7">
    <location>
        <begin position="171"/>
        <end position="194"/>
    </location>
</feature>
<dbReference type="InterPro" id="IPR003594">
    <property type="entry name" value="HATPase_dom"/>
</dbReference>
<sequence>MLNKYWESYIQWYIKYSGFSERDNKEGLPYFRDKLFISILLLTFVLGVLSYFPSAYVAVSRNELSVLVVDTVAILVLLFTTFSKTISFKTRKLLFSTNLFLLSFLLFLILGFKGNGSILLFMLITLITLYSGRRGGLRAVLVFAGFKAIFLFNFYFNIIYLPSFEQYDIQLLLIVGVNNLLFVVLTVFSVSFLINQLHNALLKENKLQLELVEKHKNVLEAKNKAEKSDKLKSAFLANMSHEIRTPMYGILGCADFLKAYNTDDEEFQEFVDVINGNGKQLLDIISGIVDVSKIESGLVTTNISTFNVNKNIEKVFKALKPKAEEKGLSFTLNNDLVVHDAYINSDSDKIEFILKSLLENAIKFTKKGVIELSCERIDEYFIAFYVKDTGLGIHEAHFKTIFDTFYQVDVHNDKALHGFGIGLTIAKAYIEMLGGKIDLESVEGIGSTFWFTIRVDLIKGNAYKQNA</sequence>
<feature type="domain" description="Histidine kinase" evidence="8">
    <location>
        <begin position="238"/>
        <end position="457"/>
    </location>
</feature>
<evidence type="ECO:0000259" key="8">
    <source>
        <dbReference type="PROSITE" id="PS50109"/>
    </source>
</evidence>
<dbReference type="InterPro" id="IPR004358">
    <property type="entry name" value="Sig_transdc_His_kin-like_C"/>
</dbReference>
<dbReference type="PROSITE" id="PS50109">
    <property type="entry name" value="HIS_KIN"/>
    <property type="match status" value="1"/>
</dbReference>
<dbReference type="EMBL" id="BAABCA010000004">
    <property type="protein sequence ID" value="GAA4236646.1"/>
    <property type="molecule type" value="Genomic_DNA"/>
</dbReference>
<dbReference type="InterPro" id="IPR050736">
    <property type="entry name" value="Sensor_HK_Regulatory"/>
</dbReference>
<evidence type="ECO:0000256" key="5">
    <source>
        <dbReference type="ARBA" id="ARBA00022777"/>
    </source>
</evidence>